<gene>
    <name evidence="1" type="ORF">DSM107010_00890</name>
</gene>
<name>A0AB37UT13_9CYAN</name>
<dbReference type="Proteomes" id="UP000282574">
    <property type="component" value="Unassembled WGS sequence"/>
</dbReference>
<dbReference type="EMBL" id="RSCK01000001">
    <property type="protein sequence ID" value="RUT14543.1"/>
    <property type="molecule type" value="Genomic_DNA"/>
</dbReference>
<dbReference type="AlphaFoldDB" id="A0AB37UT13"/>
<protein>
    <recommendedName>
        <fullName evidence="3">Initiator Rep protein domain-containing protein</fullName>
    </recommendedName>
</protein>
<evidence type="ECO:0008006" key="3">
    <source>
        <dbReference type="Google" id="ProtNLM"/>
    </source>
</evidence>
<accession>A0AB37UT13</accession>
<sequence>MNEKNEETAFPVDGQLLMILPRAGASVKNPDVRLPVLRSDVDGYYIEMKVEADATDASEVALTRRVPLEDLSTEEWEELKQQYSRLDFKSCVDEGIHKGLEKIQDRKIQRLFLALLTFLNPRQVSIVLYLYKQAAKQGNGPIVSFRSNDLLESLGYTRTKEGGFASKLRSQLNQDLVTLHRTELILAQSLRKGDNVGAKVTIKSVLRIKDYEIDSVPRNFDLIQAADYTYELADAYTVSLEFFEGPSRTGDYVLFANSLDISQRLGSNAKNDYKTKLLVYLASRMKWDKLQDGKYLIISKHYILKNLDLLGSNPSRNNQLLWRTVEELKQEEYIFGAQELPGKRKAVNIQFQINTEKIYYHQLLISEDN</sequence>
<organism evidence="1 2">
    <name type="scientific">Chroococcidiopsis cubana SAG 39.79</name>
    <dbReference type="NCBI Taxonomy" id="388085"/>
    <lineage>
        <taxon>Bacteria</taxon>
        <taxon>Bacillati</taxon>
        <taxon>Cyanobacteriota</taxon>
        <taxon>Cyanophyceae</taxon>
        <taxon>Chroococcidiopsidales</taxon>
        <taxon>Chroococcidiopsidaceae</taxon>
        <taxon>Chroococcidiopsis</taxon>
    </lineage>
</organism>
<reference evidence="1 2" key="1">
    <citation type="journal article" date="2019" name="Genome Biol. Evol.">
        <title>Day and night: Metabolic profiles and evolutionary relationships of six axenic non-marine cyanobacteria.</title>
        <authorList>
            <person name="Will S.E."/>
            <person name="Henke P."/>
            <person name="Boedeker C."/>
            <person name="Huang S."/>
            <person name="Brinkmann H."/>
            <person name="Rohde M."/>
            <person name="Jarek M."/>
            <person name="Friedl T."/>
            <person name="Seufert S."/>
            <person name="Schumacher M."/>
            <person name="Overmann J."/>
            <person name="Neumann-Schaal M."/>
            <person name="Petersen J."/>
        </authorList>
    </citation>
    <scope>NUCLEOTIDE SEQUENCE [LARGE SCALE GENOMIC DNA]</scope>
    <source>
        <strain evidence="1 2">SAG 39.79</strain>
    </source>
</reference>
<keyword evidence="2" id="KW-1185">Reference proteome</keyword>
<evidence type="ECO:0000313" key="1">
    <source>
        <dbReference type="EMBL" id="RUT14543.1"/>
    </source>
</evidence>
<comment type="caution">
    <text evidence="1">The sequence shown here is derived from an EMBL/GenBank/DDBJ whole genome shotgun (WGS) entry which is preliminary data.</text>
</comment>
<proteinExistence type="predicted"/>
<evidence type="ECO:0000313" key="2">
    <source>
        <dbReference type="Proteomes" id="UP000282574"/>
    </source>
</evidence>